<sequence length="520" mass="57576">MKKIVLCVKLSLLTLLVGMGFTSCSSDDGTVSTPQSEASLFKPALKSDIAIYSGGDVLATTMNADALTSAMKGLVTRAASDPFQYYKVQDNNIPAQYKSAIPETVSSEEKTYVINYIKDNPDQSGVTFNNTDYFIQYAGSSKDSYTTKDQNNASHSVIGSDHMDQIEINGQTINDYNANGGPDALCLNLPLTNPSYSDSYGDTDNRKYDAYKIYEITYQGKTGYYLGFDYKTKKNSGEVVNGDGVYNDYILKLTPADDNGNNVDPTPIVVNDGEVEANLSVNAEKKEGDYIATKLSLHVRGNTDVSVFIPVPAQYYCQADDMSIVLSHQANDEQYNNTPDNTTMTFNINGQPVSLKVAYELDGIRVTTSGINPTVLSYLENKYKDGVTFEVWNYYKSSVDINGVTSDFTRGMLKNQFLDNSTITFTDATKNYINAFGSIPDYSGKVYDKVDPNTGVKTPYTDPGLTQELDAQYWDRSSDPRYYTLHSKVNEWDCTVVPDKGYVLQGVEKDGYNKIYQKVN</sequence>
<dbReference type="Proteomes" id="UP001204015">
    <property type="component" value="Unassembled WGS sequence"/>
</dbReference>
<protein>
    <submittedName>
        <fullName evidence="2">Uncharacterized protein</fullName>
    </submittedName>
</protein>
<comment type="caution">
    <text evidence="2">The sequence shown here is derived from an EMBL/GenBank/DDBJ whole genome shotgun (WGS) entry which is preliminary data.</text>
</comment>
<dbReference type="EMBL" id="JAMXLY010000031">
    <property type="protein sequence ID" value="MCO6025887.1"/>
    <property type="molecule type" value="Genomic_DNA"/>
</dbReference>
<proteinExistence type="predicted"/>
<feature type="chain" id="PRO_5045405625" evidence="1">
    <location>
        <begin position="26"/>
        <end position="520"/>
    </location>
</feature>
<dbReference type="PROSITE" id="PS51257">
    <property type="entry name" value="PROKAR_LIPOPROTEIN"/>
    <property type="match status" value="1"/>
</dbReference>
<dbReference type="RefSeq" id="WP_252761244.1">
    <property type="nucleotide sequence ID" value="NZ_JAMXLY010000031.1"/>
</dbReference>
<name>A0ABT1BXT0_9BACT</name>
<feature type="signal peptide" evidence="1">
    <location>
        <begin position="1"/>
        <end position="25"/>
    </location>
</feature>
<evidence type="ECO:0000313" key="2">
    <source>
        <dbReference type="EMBL" id="MCO6025887.1"/>
    </source>
</evidence>
<keyword evidence="3" id="KW-1185">Reference proteome</keyword>
<keyword evidence="1" id="KW-0732">Signal</keyword>
<gene>
    <name evidence="2" type="ORF">NG821_08570</name>
</gene>
<evidence type="ECO:0000313" key="3">
    <source>
        <dbReference type="Proteomes" id="UP001204015"/>
    </source>
</evidence>
<accession>A0ABT1BXT0</accession>
<evidence type="ECO:0000256" key="1">
    <source>
        <dbReference type="SAM" id="SignalP"/>
    </source>
</evidence>
<organism evidence="2 3">
    <name type="scientific">Segatella cerevisiae</name>
    <dbReference type="NCBI Taxonomy" id="2053716"/>
    <lineage>
        <taxon>Bacteria</taxon>
        <taxon>Pseudomonadati</taxon>
        <taxon>Bacteroidota</taxon>
        <taxon>Bacteroidia</taxon>
        <taxon>Bacteroidales</taxon>
        <taxon>Prevotellaceae</taxon>
        <taxon>Segatella</taxon>
    </lineage>
</organism>
<reference evidence="2 3" key="1">
    <citation type="submission" date="2022-06" db="EMBL/GenBank/DDBJ databases">
        <title>A taxonomic note on the genus Prevotella: Description of four novel genera and emended description of the genera Hallella and Xylanibacter.</title>
        <authorList>
            <person name="Hitch T.C.A."/>
        </authorList>
    </citation>
    <scope>NUCLEOTIDE SEQUENCE [LARGE SCALE GENOMIC DNA]</scope>
    <source>
        <strain evidence="2 3">DSM 100619</strain>
    </source>
</reference>